<gene>
    <name evidence="3" type="ORF">AAFF_G00037990</name>
</gene>
<feature type="domain" description="Aftiphilin clathrin-binding box" evidence="2">
    <location>
        <begin position="851"/>
        <end position="892"/>
    </location>
</feature>
<name>A0AAD7WZ58_9TELE</name>
<evidence type="ECO:0000259" key="2">
    <source>
        <dbReference type="Pfam" id="PF15045"/>
    </source>
</evidence>
<feature type="compositionally biased region" description="Low complexity" evidence="1">
    <location>
        <begin position="624"/>
        <end position="637"/>
    </location>
</feature>
<dbReference type="EMBL" id="JAINUG010000012">
    <property type="protein sequence ID" value="KAJ8414597.1"/>
    <property type="molecule type" value="Genomic_DNA"/>
</dbReference>
<feature type="region of interest" description="Disordered" evidence="1">
    <location>
        <begin position="169"/>
        <end position="202"/>
    </location>
</feature>
<feature type="compositionally biased region" description="Polar residues" evidence="1">
    <location>
        <begin position="914"/>
        <end position="923"/>
    </location>
</feature>
<comment type="caution">
    <text evidence="3">The sequence shown here is derived from an EMBL/GenBank/DDBJ whole genome shotgun (WGS) entry which is preliminary data.</text>
</comment>
<dbReference type="AlphaFoldDB" id="A0AAD7WZ58"/>
<feature type="region of interest" description="Disordered" evidence="1">
    <location>
        <begin position="896"/>
        <end position="937"/>
    </location>
</feature>
<protein>
    <recommendedName>
        <fullName evidence="2">Aftiphilin clathrin-binding box domain-containing protein</fullName>
    </recommendedName>
</protein>
<evidence type="ECO:0000313" key="4">
    <source>
        <dbReference type="Proteomes" id="UP001221898"/>
    </source>
</evidence>
<evidence type="ECO:0000313" key="3">
    <source>
        <dbReference type="EMBL" id="KAJ8414597.1"/>
    </source>
</evidence>
<accession>A0AAD7WZ58</accession>
<dbReference type="Proteomes" id="UP001221898">
    <property type="component" value="Unassembled WGS sequence"/>
</dbReference>
<organism evidence="3 4">
    <name type="scientific">Aldrovandia affinis</name>
    <dbReference type="NCBI Taxonomy" id="143900"/>
    <lineage>
        <taxon>Eukaryota</taxon>
        <taxon>Metazoa</taxon>
        <taxon>Chordata</taxon>
        <taxon>Craniata</taxon>
        <taxon>Vertebrata</taxon>
        <taxon>Euteleostomi</taxon>
        <taxon>Actinopterygii</taxon>
        <taxon>Neopterygii</taxon>
        <taxon>Teleostei</taxon>
        <taxon>Notacanthiformes</taxon>
        <taxon>Halosauridae</taxon>
        <taxon>Aldrovandia</taxon>
    </lineage>
</organism>
<feature type="region of interest" description="Disordered" evidence="1">
    <location>
        <begin position="494"/>
        <end position="687"/>
    </location>
</feature>
<evidence type="ECO:0000256" key="1">
    <source>
        <dbReference type="SAM" id="MobiDB-lite"/>
    </source>
</evidence>
<feature type="compositionally biased region" description="Basic and acidic residues" evidence="1">
    <location>
        <begin position="927"/>
        <end position="937"/>
    </location>
</feature>
<dbReference type="InterPro" id="IPR029205">
    <property type="entry name" value="Clathrin-bd"/>
</dbReference>
<feature type="compositionally biased region" description="Gly residues" evidence="1">
    <location>
        <begin position="655"/>
        <end position="669"/>
    </location>
</feature>
<feature type="compositionally biased region" description="Basic and acidic residues" evidence="1">
    <location>
        <begin position="184"/>
        <end position="193"/>
    </location>
</feature>
<feature type="compositionally biased region" description="Gly residues" evidence="1">
    <location>
        <begin position="678"/>
        <end position="687"/>
    </location>
</feature>
<feature type="region of interest" description="Disordered" evidence="1">
    <location>
        <begin position="297"/>
        <end position="448"/>
    </location>
</feature>
<feature type="compositionally biased region" description="Polar residues" evidence="1">
    <location>
        <begin position="352"/>
        <end position="361"/>
    </location>
</feature>
<feature type="compositionally biased region" description="Basic and acidic residues" evidence="1">
    <location>
        <begin position="404"/>
        <end position="417"/>
    </location>
</feature>
<feature type="compositionally biased region" description="Basic and acidic residues" evidence="1">
    <location>
        <begin position="515"/>
        <end position="529"/>
    </location>
</feature>
<sequence>MLQQNNNNNYPCLERACGSREALRERERSVLPFARLLEMGSFHELGDPSGRGPVRGFRAWAMSNVCARSRRWAALPPRNPAPCQPNDDVVGNLRPQKSQLTQGQGLRLEASAWGSRSSRNGQGGLGALVTVATLKASERGGQTQTQCFLLQARGRNYLCAAGRRRALAPGLLPEPQSSPAGRGGVEKGSEQREGAAAVGTLKVKPRPVRKWRTSCEVASSAHKERAHWDCENKGFPALEEEEGQGNWAKRASCSSRQDAQAGQQDDCGTETSGAAPAKICTQCRGLRDGPAIVLKRTAENRDQSSSGVEGDKLTSPTSGPCVCRLPPDPVDLETGSSNGERQGPIKGDLQEGLQTKSSTPVKVSRFQDLLGDKSPRLGASGKGETPGPLRNVGNSEAGCTGTAREYREGEIESKTLGETETFPDNDFEGHRTDGGMDSVGRRPEEKGGLLGGYVAAADVQESWRGREDVGPSPARLCPAVRKAHLVAGCVPAEVEDAQQRKQRPTLSDGSSGEAGDARERSVENEDREQATGLPADSPPRASGGQTVAGGHTAACPPVTKGIAEAGLLDGHSGGERTKSGGHPGGWDGAGEAPSSASGGGRGEAEGDRDGNAIWQLSNSLSHGPDSAAAAAATHAPPNLAPPGAMATDHSAPGGWQAGDGGGGGGGAAVGGEQQQQGWQGGMVAGGEGSLDVEQEGDDEFGLFMRAGEQPCWDDGFTDFHRVPRGRSESAALADPVGESEPAYWTSGEAENLFHQSEDTWTAFSQEGGVGLEPGLGAGQQQMQSGCQWWPQKAVEELSTVKLHTSIDMPSVFLKAFPSTPPSCPNPSPVVSVRQLLQGHSCEDSTDGDTGSLLDRLQDVNRIIGLKCKWAESHSQKLLLQSLHLDVDDKRPFQDRVTGSRLANDSPSVGLPPLSQRTPPTGNGKTRHSYDVNKDVLA</sequence>
<reference evidence="3" key="1">
    <citation type="journal article" date="2023" name="Science">
        <title>Genome structures resolve the early diversification of teleost fishes.</title>
        <authorList>
            <person name="Parey E."/>
            <person name="Louis A."/>
            <person name="Montfort J."/>
            <person name="Bouchez O."/>
            <person name="Roques C."/>
            <person name="Iampietro C."/>
            <person name="Lluch J."/>
            <person name="Castinel A."/>
            <person name="Donnadieu C."/>
            <person name="Desvignes T."/>
            <person name="Floi Bucao C."/>
            <person name="Jouanno E."/>
            <person name="Wen M."/>
            <person name="Mejri S."/>
            <person name="Dirks R."/>
            <person name="Jansen H."/>
            <person name="Henkel C."/>
            <person name="Chen W.J."/>
            <person name="Zahm M."/>
            <person name="Cabau C."/>
            <person name="Klopp C."/>
            <person name="Thompson A.W."/>
            <person name="Robinson-Rechavi M."/>
            <person name="Braasch I."/>
            <person name="Lecointre G."/>
            <person name="Bobe J."/>
            <person name="Postlethwait J.H."/>
            <person name="Berthelot C."/>
            <person name="Roest Crollius H."/>
            <person name="Guiguen Y."/>
        </authorList>
    </citation>
    <scope>NUCLEOTIDE SEQUENCE</scope>
    <source>
        <strain evidence="3">NC1722</strain>
    </source>
</reference>
<dbReference type="Pfam" id="PF15045">
    <property type="entry name" value="Clathrin_bdg"/>
    <property type="match status" value="1"/>
</dbReference>
<proteinExistence type="predicted"/>
<feature type="compositionally biased region" description="Basic and acidic residues" evidence="1">
    <location>
        <begin position="427"/>
        <end position="447"/>
    </location>
</feature>
<keyword evidence="4" id="KW-1185">Reference proteome</keyword>